<dbReference type="NCBIfam" id="NF033748">
    <property type="entry name" value="class_F_sortase"/>
    <property type="match status" value="1"/>
</dbReference>
<dbReference type="InterPro" id="IPR005754">
    <property type="entry name" value="Sortase"/>
</dbReference>
<dbReference type="AlphaFoldDB" id="A0A346Y4I1"/>
<dbReference type="CDD" id="cd05829">
    <property type="entry name" value="Sortase_F"/>
    <property type="match status" value="1"/>
</dbReference>
<gene>
    <name evidence="2" type="ORF">DVS28_a4717</name>
</gene>
<evidence type="ECO:0000256" key="1">
    <source>
        <dbReference type="ARBA" id="ARBA00022801"/>
    </source>
</evidence>
<dbReference type="EMBL" id="CP031165">
    <property type="protein sequence ID" value="AXV09378.1"/>
    <property type="molecule type" value="Genomic_DNA"/>
</dbReference>
<protein>
    <submittedName>
        <fullName evidence="2">Putative secreted protein</fullName>
    </submittedName>
</protein>
<keyword evidence="1" id="KW-0378">Hydrolase</keyword>
<dbReference type="InterPro" id="IPR023365">
    <property type="entry name" value="Sortase_dom-sf"/>
</dbReference>
<reference evidence="2 3" key="1">
    <citation type="submission" date="2018-09" db="EMBL/GenBank/DDBJ databases">
        <title>Complete genome sequence of Euzebya sp. DY32-46 isolated from seawater of Pacific Ocean.</title>
        <authorList>
            <person name="Xu L."/>
            <person name="Wu Y.-H."/>
            <person name="Xu X.-W."/>
        </authorList>
    </citation>
    <scope>NUCLEOTIDE SEQUENCE [LARGE SCALE GENOMIC DNA]</scope>
    <source>
        <strain evidence="2 3">DY32-46</strain>
    </source>
</reference>
<name>A0A346Y4I1_9ACTN</name>
<dbReference type="KEGG" id="euz:DVS28_a4717"/>
<dbReference type="Proteomes" id="UP000264006">
    <property type="component" value="Chromosome"/>
</dbReference>
<evidence type="ECO:0000313" key="2">
    <source>
        <dbReference type="EMBL" id="AXV09378.1"/>
    </source>
</evidence>
<organism evidence="2 3">
    <name type="scientific">Euzebya pacifica</name>
    <dbReference type="NCBI Taxonomy" id="1608957"/>
    <lineage>
        <taxon>Bacteria</taxon>
        <taxon>Bacillati</taxon>
        <taxon>Actinomycetota</taxon>
        <taxon>Nitriliruptoria</taxon>
        <taxon>Euzebyales</taxon>
    </lineage>
</organism>
<proteinExistence type="predicted"/>
<evidence type="ECO:0000313" key="3">
    <source>
        <dbReference type="Proteomes" id="UP000264006"/>
    </source>
</evidence>
<dbReference type="Gene3D" id="2.40.260.10">
    <property type="entry name" value="Sortase"/>
    <property type="match status" value="1"/>
</dbReference>
<keyword evidence="3" id="KW-1185">Reference proteome</keyword>
<dbReference type="Pfam" id="PF04203">
    <property type="entry name" value="Sortase"/>
    <property type="match status" value="1"/>
</dbReference>
<sequence>MAAVADTAGPVPTRPGRIRLLGAAALLLAGAMSVAAGVHGAEPPRAAGPGGAVTSPDIARVEAPPLPLLDGLGLAGRGPAVGPAADDVPMPRPAPDWGPPINDGQVADPVGIRIPAIGVDAQVVALGVDEAGALEVPTDFATTGWWQGGAEPGERGAAVVVGHVDSFEGPAVFFDLGRVDRGDRIIIDRADGTSAVFAVRSSMAPSKERFPTEAVYGPTNRPELRLITCHGDLVDGSYDHNLIIFADFLA</sequence>
<accession>A0A346Y4I1</accession>
<dbReference type="SUPFAM" id="SSF63817">
    <property type="entry name" value="Sortase"/>
    <property type="match status" value="1"/>
</dbReference>
<dbReference type="OrthoDB" id="525039at2"/>
<dbReference type="GO" id="GO:0016787">
    <property type="term" value="F:hydrolase activity"/>
    <property type="evidence" value="ECO:0007669"/>
    <property type="project" value="UniProtKB-KW"/>
</dbReference>
<dbReference type="InterPro" id="IPR042001">
    <property type="entry name" value="Sortase_F"/>
</dbReference>